<dbReference type="InterPro" id="IPR008949">
    <property type="entry name" value="Isoprenoid_synthase_dom_sf"/>
</dbReference>
<gene>
    <name evidence="1" type="ORF">V3H18_09930</name>
</gene>
<protein>
    <submittedName>
        <fullName evidence="1">Squalene/phytoene synthase family protein</fullName>
    </submittedName>
</protein>
<organism evidence="1 2">
    <name type="scientific">Methylocystis borbori</name>
    <dbReference type="NCBI Taxonomy" id="3118750"/>
    <lineage>
        <taxon>Bacteria</taxon>
        <taxon>Pseudomonadati</taxon>
        <taxon>Pseudomonadota</taxon>
        <taxon>Alphaproteobacteria</taxon>
        <taxon>Hyphomicrobiales</taxon>
        <taxon>Methylocystaceae</taxon>
        <taxon>Methylocystis</taxon>
    </lineage>
</organism>
<evidence type="ECO:0000313" key="1">
    <source>
        <dbReference type="EMBL" id="MEF3366850.1"/>
    </source>
</evidence>
<dbReference type="SUPFAM" id="SSF48576">
    <property type="entry name" value="Terpenoid synthases"/>
    <property type="match status" value="1"/>
</dbReference>
<dbReference type="EMBL" id="JAZHYN010000025">
    <property type="protein sequence ID" value="MEF3366850.1"/>
    <property type="molecule type" value="Genomic_DNA"/>
</dbReference>
<comment type="caution">
    <text evidence="1">The sequence shown here is derived from an EMBL/GenBank/DDBJ whole genome shotgun (WGS) entry which is preliminary data.</text>
</comment>
<dbReference type="Proteomes" id="UP001350748">
    <property type="component" value="Unassembled WGS sequence"/>
</dbReference>
<sequence length="283" mass="31282">MTSVPDEHYAQCETLLRARDRDLWLASLFAPQEARPHIHAIYAFAQEAADAPAKVTQPILGEMRLRWWADAIEAHETQGEGARAHPVADALIDTIERFVLPRAELVALADAHIADLYDDPLPTLAALEDYCRATAAGPMRWAARILGADPDATSARAFDDAGVALGLTRMLRAAPRELARFTPTELLARHGARREEFEGTRLGAELRAALAELRALAQRRYVAARKAAGSLGDARAALLPAATIPLYLERMARKDYDPFRPFADPSPLRRQWRLWRAARGVGL</sequence>
<accession>A0ABU7XIA7</accession>
<dbReference type="RefSeq" id="WP_332081869.1">
    <property type="nucleotide sequence ID" value="NZ_JAZHYN010000025.1"/>
</dbReference>
<dbReference type="Pfam" id="PF00494">
    <property type="entry name" value="SQS_PSY"/>
    <property type="match status" value="1"/>
</dbReference>
<dbReference type="Gene3D" id="1.10.600.10">
    <property type="entry name" value="Farnesyl Diphosphate Synthase"/>
    <property type="match status" value="1"/>
</dbReference>
<keyword evidence="2" id="KW-1185">Reference proteome</keyword>
<evidence type="ECO:0000313" key="2">
    <source>
        <dbReference type="Proteomes" id="UP001350748"/>
    </source>
</evidence>
<proteinExistence type="predicted"/>
<dbReference type="PANTHER" id="PTHR31480">
    <property type="entry name" value="BIFUNCTIONAL LYCOPENE CYCLASE/PHYTOENE SYNTHASE"/>
    <property type="match status" value="1"/>
</dbReference>
<dbReference type="InterPro" id="IPR002060">
    <property type="entry name" value="Squ/phyt_synthse"/>
</dbReference>
<reference evidence="1 2" key="1">
    <citation type="submission" date="2024-02" db="EMBL/GenBank/DDBJ databases">
        <authorList>
            <person name="Grouzdev D."/>
        </authorList>
    </citation>
    <scope>NUCLEOTIDE SEQUENCE [LARGE SCALE GENOMIC DNA]</scope>
    <source>
        <strain evidence="1 2">9N</strain>
    </source>
</reference>
<name>A0ABU7XIA7_9HYPH</name>